<dbReference type="AlphaFoldDB" id="A0AAE7C1P9"/>
<dbReference type="Proteomes" id="UP000276901">
    <property type="component" value="Unassembled WGS sequence"/>
</dbReference>
<evidence type="ECO:0000313" key="6">
    <source>
        <dbReference type="EMBL" id="RPE93834.1"/>
    </source>
</evidence>
<evidence type="ECO:0000256" key="2">
    <source>
        <dbReference type="ARBA" id="ARBA00022670"/>
    </source>
</evidence>
<dbReference type="GO" id="GO:0006508">
    <property type="term" value="P:proteolysis"/>
    <property type="evidence" value="ECO:0007669"/>
    <property type="project" value="UniProtKB-KW"/>
</dbReference>
<proteinExistence type="predicted"/>
<reference evidence="6 7" key="2">
    <citation type="submission" date="2018-11" db="EMBL/GenBank/DDBJ databases">
        <title>Genomic Encyclopedia of Type Strains, Phase IV (KMG-IV): sequencing the most valuable type-strain genomes for metagenomic binning, comparative biology and taxonomic classification.</title>
        <authorList>
            <person name="Goeker M."/>
        </authorList>
    </citation>
    <scope>NUCLEOTIDE SEQUENCE [LARGE SCALE GENOMIC DNA]</scope>
    <source>
        <strain evidence="6 7">DSM 25797</strain>
    </source>
</reference>
<feature type="domain" description="Prohead serine protease" evidence="4">
    <location>
        <begin position="7"/>
        <end position="167"/>
    </location>
</feature>
<keyword evidence="2" id="KW-0645">Protease</keyword>
<accession>A0AAE7C1P9</accession>
<sequence>MTTTDKDLEIRSATLSADSESKKLVGYVVQWNKESETLWGEYVERFAPNAFTDSLKSGKDVRALFEHDHTKLLGRTSSSTLKLEEDSTGLRFELIPPDTQLGRDLLVSVERGDISGMSFGFRTIKNEWDFSVEPNLRTVQQAELVEITVTSIPAYPDSSLEILKRSQAVAKGQDSTTWQDDNRKKWLQLLGA</sequence>
<keyword evidence="7" id="KW-1185">Reference proteome</keyword>
<dbReference type="InterPro" id="IPR054613">
    <property type="entry name" value="Peptidase_S78_dom"/>
</dbReference>
<keyword evidence="3" id="KW-0378">Hydrolase</keyword>
<dbReference type="KEGG" id="fcl:A4G17_01880"/>
<dbReference type="Pfam" id="PF04586">
    <property type="entry name" value="Peptidase_S78"/>
    <property type="match status" value="1"/>
</dbReference>
<reference evidence="5 8" key="1">
    <citation type="submission" date="2016-03" db="EMBL/GenBank/DDBJ databases">
        <authorList>
            <person name="Hansen M.J."/>
            <person name="Bojesen A.M."/>
            <person name="Planet P."/>
        </authorList>
    </citation>
    <scope>NUCLEOTIDE SEQUENCE [LARGE SCALE GENOMIC DNA]</scope>
    <source>
        <strain evidence="5 8">HPA 21</strain>
    </source>
</reference>
<dbReference type="GO" id="GO:0008233">
    <property type="term" value="F:peptidase activity"/>
    <property type="evidence" value="ECO:0007669"/>
    <property type="project" value="UniProtKB-KW"/>
</dbReference>
<dbReference type="EMBL" id="CP015029">
    <property type="protein sequence ID" value="QIM64289.1"/>
    <property type="molecule type" value="Genomic_DNA"/>
</dbReference>
<gene>
    <name evidence="5" type="ORF">A4G17_01880</name>
    <name evidence="6" type="ORF">EDC49_1349</name>
</gene>
<name>A0AAE7C1P9_9PAST</name>
<dbReference type="InterPro" id="IPR006433">
    <property type="entry name" value="Prohead_protease"/>
</dbReference>
<keyword evidence="1" id="KW-1188">Viral release from host cell</keyword>
<dbReference type="NCBIfam" id="TIGR01543">
    <property type="entry name" value="proheadase_HK97"/>
    <property type="match status" value="1"/>
</dbReference>
<evidence type="ECO:0000313" key="5">
    <source>
        <dbReference type="EMBL" id="QIM64289.1"/>
    </source>
</evidence>
<dbReference type="RefSeq" id="WP_123956981.1">
    <property type="nucleotide sequence ID" value="NZ_CP015029.1"/>
</dbReference>
<organism evidence="5 8">
    <name type="scientific">Frederiksenia canicola</name>
    <dbReference type="NCBI Taxonomy" id="123824"/>
    <lineage>
        <taxon>Bacteria</taxon>
        <taxon>Pseudomonadati</taxon>
        <taxon>Pseudomonadota</taxon>
        <taxon>Gammaproteobacteria</taxon>
        <taxon>Pasteurellales</taxon>
        <taxon>Pasteurellaceae</taxon>
        <taxon>Frederiksenia</taxon>
    </lineage>
</organism>
<evidence type="ECO:0000313" key="7">
    <source>
        <dbReference type="Proteomes" id="UP000276901"/>
    </source>
</evidence>
<evidence type="ECO:0000313" key="8">
    <source>
        <dbReference type="Proteomes" id="UP000502287"/>
    </source>
</evidence>
<evidence type="ECO:0000256" key="1">
    <source>
        <dbReference type="ARBA" id="ARBA00022612"/>
    </source>
</evidence>
<protein>
    <submittedName>
        <fullName evidence="5">Peptidase</fullName>
    </submittedName>
</protein>
<dbReference type="Proteomes" id="UP000502287">
    <property type="component" value="Chromosome"/>
</dbReference>
<dbReference type="EMBL" id="RKQT01000002">
    <property type="protein sequence ID" value="RPE93834.1"/>
    <property type="molecule type" value="Genomic_DNA"/>
</dbReference>
<evidence type="ECO:0000259" key="4">
    <source>
        <dbReference type="Pfam" id="PF04586"/>
    </source>
</evidence>
<evidence type="ECO:0000256" key="3">
    <source>
        <dbReference type="ARBA" id="ARBA00022801"/>
    </source>
</evidence>